<feature type="domain" description="Protein kinase" evidence="5">
    <location>
        <begin position="106"/>
        <end position="348"/>
    </location>
</feature>
<dbReference type="PANTHER" id="PTHR27005">
    <property type="entry name" value="WALL-ASSOCIATED RECEPTOR KINASE-LIKE 21"/>
    <property type="match status" value="1"/>
</dbReference>
<dbReference type="GO" id="GO:0004674">
    <property type="term" value="F:protein serine/threonine kinase activity"/>
    <property type="evidence" value="ECO:0007669"/>
    <property type="project" value="TreeGrafter"/>
</dbReference>
<feature type="chain" id="PRO_5042090654" description="Protein kinase domain-containing protein" evidence="4">
    <location>
        <begin position="23"/>
        <end position="348"/>
    </location>
</feature>
<evidence type="ECO:0000313" key="7">
    <source>
        <dbReference type="Proteomes" id="UP001237642"/>
    </source>
</evidence>
<dbReference type="InterPro" id="IPR001245">
    <property type="entry name" value="Ser-Thr/Tyr_kinase_cat_dom"/>
</dbReference>
<sequence>MANSLFSLLQLVMLSALCNVAAQLNGSYIKQGSCLSPTKTSSWLSPSGLFSFGFFPQGNNRYGVGIVAKKTVVWTANRTEMILLSRRIFNSYWSTNIKASVIPITFFEVTTLNLDPDGHLYLLGDENFVVSAHILSNLTQGFPEKQRLYLMKIDFDGILRLYSLSLDGKGNSSSVITHPNVVKLLGCCLETPVPLLVYEFVTNNTLFHHLHDEGCASSIPWKIATETAEALTHMHSAVVHIIHRNIKSANILLEDGYTAKVSDFEKDRNLSLYFLSAMEDDRLYTILEPRVRYEGHAEQLRGVAELAKRCLRIEGAKRPTMMEVEEELVQLRGLNIENCTTIEIGQNI</sequence>
<evidence type="ECO:0000256" key="1">
    <source>
        <dbReference type="ARBA" id="ARBA00022729"/>
    </source>
</evidence>
<dbReference type="PROSITE" id="PS50011">
    <property type="entry name" value="PROTEIN_KINASE_DOM"/>
    <property type="match status" value="1"/>
</dbReference>
<name>A0AAD8MG39_9APIA</name>
<dbReference type="Pfam" id="PF07714">
    <property type="entry name" value="PK_Tyr_Ser-Thr"/>
    <property type="match status" value="1"/>
</dbReference>
<dbReference type="EMBL" id="JAUIZM010000008">
    <property type="protein sequence ID" value="KAK1371554.1"/>
    <property type="molecule type" value="Genomic_DNA"/>
</dbReference>
<dbReference type="Proteomes" id="UP001237642">
    <property type="component" value="Unassembled WGS sequence"/>
</dbReference>
<dbReference type="InterPro" id="IPR036426">
    <property type="entry name" value="Bulb-type_lectin_dom_sf"/>
</dbReference>
<keyword evidence="1 4" id="KW-0732">Signal</keyword>
<accession>A0AAD8MG39</accession>
<dbReference type="InterPro" id="IPR000719">
    <property type="entry name" value="Prot_kinase_dom"/>
</dbReference>
<dbReference type="PANTHER" id="PTHR27005:SF283">
    <property type="entry name" value="OS02G0633066 PROTEIN"/>
    <property type="match status" value="1"/>
</dbReference>
<dbReference type="AlphaFoldDB" id="A0AAD8MG39"/>
<organism evidence="6 7">
    <name type="scientific">Heracleum sosnowskyi</name>
    <dbReference type="NCBI Taxonomy" id="360622"/>
    <lineage>
        <taxon>Eukaryota</taxon>
        <taxon>Viridiplantae</taxon>
        <taxon>Streptophyta</taxon>
        <taxon>Embryophyta</taxon>
        <taxon>Tracheophyta</taxon>
        <taxon>Spermatophyta</taxon>
        <taxon>Magnoliopsida</taxon>
        <taxon>eudicotyledons</taxon>
        <taxon>Gunneridae</taxon>
        <taxon>Pentapetalae</taxon>
        <taxon>asterids</taxon>
        <taxon>campanulids</taxon>
        <taxon>Apiales</taxon>
        <taxon>Apiaceae</taxon>
        <taxon>Apioideae</taxon>
        <taxon>apioid superclade</taxon>
        <taxon>Tordylieae</taxon>
        <taxon>Tordyliinae</taxon>
        <taxon>Heracleum</taxon>
    </lineage>
</organism>
<keyword evidence="2" id="KW-0547">Nucleotide-binding</keyword>
<dbReference type="GO" id="GO:0005886">
    <property type="term" value="C:plasma membrane"/>
    <property type="evidence" value="ECO:0007669"/>
    <property type="project" value="TreeGrafter"/>
</dbReference>
<evidence type="ECO:0000313" key="6">
    <source>
        <dbReference type="EMBL" id="KAK1371554.1"/>
    </source>
</evidence>
<reference evidence="6" key="1">
    <citation type="submission" date="2023-02" db="EMBL/GenBank/DDBJ databases">
        <title>Genome of toxic invasive species Heracleum sosnowskyi carries increased number of genes despite the absence of recent whole-genome duplications.</title>
        <authorList>
            <person name="Schelkunov M."/>
            <person name="Shtratnikova V."/>
            <person name="Makarenko M."/>
            <person name="Klepikova A."/>
            <person name="Omelchenko D."/>
            <person name="Novikova G."/>
            <person name="Obukhova E."/>
            <person name="Bogdanov V."/>
            <person name="Penin A."/>
            <person name="Logacheva M."/>
        </authorList>
    </citation>
    <scope>NUCLEOTIDE SEQUENCE</scope>
    <source>
        <strain evidence="6">Hsosn_3</strain>
        <tissue evidence="6">Leaf</tissue>
    </source>
</reference>
<dbReference type="Gene3D" id="2.90.10.10">
    <property type="entry name" value="Bulb-type lectin domain"/>
    <property type="match status" value="1"/>
</dbReference>
<proteinExistence type="predicted"/>
<dbReference type="SUPFAM" id="SSF56112">
    <property type="entry name" value="Protein kinase-like (PK-like)"/>
    <property type="match status" value="1"/>
</dbReference>
<dbReference type="GO" id="GO:0007166">
    <property type="term" value="P:cell surface receptor signaling pathway"/>
    <property type="evidence" value="ECO:0007669"/>
    <property type="project" value="InterPro"/>
</dbReference>
<gene>
    <name evidence="6" type="ORF">POM88_037646</name>
</gene>
<dbReference type="Gene3D" id="3.30.200.20">
    <property type="entry name" value="Phosphorylase Kinase, domain 1"/>
    <property type="match status" value="1"/>
</dbReference>
<keyword evidence="3" id="KW-0067">ATP-binding</keyword>
<dbReference type="InterPro" id="IPR011009">
    <property type="entry name" value="Kinase-like_dom_sf"/>
</dbReference>
<comment type="caution">
    <text evidence="6">The sequence shown here is derived from an EMBL/GenBank/DDBJ whole genome shotgun (WGS) entry which is preliminary data.</text>
</comment>
<feature type="signal peptide" evidence="4">
    <location>
        <begin position="1"/>
        <end position="22"/>
    </location>
</feature>
<dbReference type="Gene3D" id="1.10.510.10">
    <property type="entry name" value="Transferase(Phosphotransferase) domain 1"/>
    <property type="match status" value="2"/>
</dbReference>
<protein>
    <recommendedName>
        <fullName evidence="5">Protein kinase domain-containing protein</fullName>
    </recommendedName>
</protein>
<keyword evidence="7" id="KW-1185">Reference proteome</keyword>
<reference evidence="6" key="2">
    <citation type="submission" date="2023-05" db="EMBL/GenBank/DDBJ databases">
        <authorList>
            <person name="Schelkunov M.I."/>
        </authorList>
    </citation>
    <scope>NUCLEOTIDE SEQUENCE</scope>
    <source>
        <strain evidence="6">Hsosn_3</strain>
        <tissue evidence="6">Leaf</tissue>
    </source>
</reference>
<dbReference type="GO" id="GO:0005524">
    <property type="term" value="F:ATP binding"/>
    <property type="evidence" value="ECO:0007669"/>
    <property type="project" value="UniProtKB-KW"/>
</dbReference>
<evidence type="ECO:0000256" key="3">
    <source>
        <dbReference type="ARBA" id="ARBA00022840"/>
    </source>
</evidence>
<evidence type="ECO:0000256" key="2">
    <source>
        <dbReference type="ARBA" id="ARBA00022741"/>
    </source>
</evidence>
<evidence type="ECO:0000256" key="4">
    <source>
        <dbReference type="SAM" id="SignalP"/>
    </source>
</evidence>
<evidence type="ECO:0000259" key="5">
    <source>
        <dbReference type="PROSITE" id="PS50011"/>
    </source>
</evidence>
<dbReference type="InterPro" id="IPR045274">
    <property type="entry name" value="WAK-like"/>
</dbReference>